<feature type="non-terminal residue" evidence="1">
    <location>
        <position position="1"/>
    </location>
</feature>
<dbReference type="OrthoDB" id="2379805at2759"/>
<reference evidence="1 2" key="1">
    <citation type="journal article" date="2018" name="Evol. Lett.">
        <title>Horizontal gene cluster transfer increased hallucinogenic mushroom diversity.</title>
        <authorList>
            <person name="Reynolds H.T."/>
            <person name="Vijayakumar V."/>
            <person name="Gluck-Thaler E."/>
            <person name="Korotkin H.B."/>
            <person name="Matheny P.B."/>
            <person name="Slot J.C."/>
        </authorList>
    </citation>
    <scope>NUCLEOTIDE SEQUENCE [LARGE SCALE GENOMIC DNA]</scope>
    <source>
        <strain evidence="1 2">2631</strain>
    </source>
</reference>
<dbReference type="STRING" id="93625.A0A409WTE6"/>
<gene>
    <name evidence="1" type="ORF">CVT25_013619</name>
</gene>
<dbReference type="SUPFAM" id="SSF56634">
    <property type="entry name" value="Heme-dependent catalase-like"/>
    <property type="match status" value="1"/>
</dbReference>
<dbReference type="Proteomes" id="UP000283269">
    <property type="component" value="Unassembled WGS sequence"/>
</dbReference>
<evidence type="ECO:0000313" key="1">
    <source>
        <dbReference type="EMBL" id="PPQ81762.1"/>
    </source>
</evidence>
<keyword evidence="2" id="KW-1185">Reference proteome</keyword>
<protein>
    <submittedName>
        <fullName evidence="1">Uncharacterized protein</fullName>
    </submittedName>
</protein>
<dbReference type="Gene3D" id="2.40.180.10">
    <property type="entry name" value="Catalase core domain"/>
    <property type="match status" value="1"/>
</dbReference>
<dbReference type="AlphaFoldDB" id="A0A409WTE6"/>
<dbReference type="GO" id="GO:0020037">
    <property type="term" value="F:heme binding"/>
    <property type="evidence" value="ECO:0007669"/>
    <property type="project" value="InterPro"/>
</dbReference>
<dbReference type="InParanoid" id="A0A409WTE6"/>
<organism evidence="1 2">
    <name type="scientific">Psilocybe cyanescens</name>
    <dbReference type="NCBI Taxonomy" id="93625"/>
    <lineage>
        <taxon>Eukaryota</taxon>
        <taxon>Fungi</taxon>
        <taxon>Dikarya</taxon>
        <taxon>Basidiomycota</taxon>
        <taxon>Agaricomycotina</taxon>
        <taxon>Agaricomycetes</taxon>
        <taxon>Agaricomycetidae</taxon>
        <taxon>Agaricales</taxon>
        <taxon>Agaricineae</taxon>
        <taxon>Strophariaceae</taxon>
        <taxon>Psilocybe</taxon>
    </lineage>
</organism>
<evidence type="ECO:0000313" key="2">
    <source>
        <dbReference type="Proteomes" id="UP000283269"/>
    </source>
</evidence>
<comment type="caution">
    <text evidence="1">The sequence shown here is derived from an EMBL/GenBank/DDBJ whole genome shotgun (WGS) entry which is preliminary data.</text>
</comment>
<proteinExistence type="predicted"/>
<dbReference type="EMBL" id="NHYD01003214">
    <property type="protein sequence ID" value="PPQ81762.1"/>
    <property type="molecule type" value="Genomic_DNA"/>
</dbReference>
<dbReference type="InterPro" id="IPR020835">
    <property type="entry name" value="Catalase_sf"/>
</dbReference>
<dbReference type="Gene3D" id="1.20.1280.120">
    <property type="match status" value="1"/>
</dbReference>
<name>A0A409WTE6_PSICY</name>
<accession>A0A409WTE6</accession>
<sequence>SPTIPGSYANADSHGIAVHFNLGFDSKGRRAHTDIIAHSMPFFPTRTGGEFLEFLKATEGTQAGGGVGGPNPVEQFSVGIRSRRRAEACAVQLRAGGVFRVTAVKLIGPDGKVTYVQYHIVPQDDVDMLSLEETKAKGDNYLHDELAARLSSSGGGAFSFKLLAQVAEEGDITDDATVHWPEERGAWCESKG</sequence>